<evidence type="ECO:0000313" key="2">
    <source>
        <dbReference type="EMBL" id="CAF1025944.1"/>
    </source>
</evidence>
<dbReference type="EMBL" id="CAJNOC010004557">
    <property type="protein sequence ID" value="CAF1025944.1"/>
    <property type="molecule type" value="Genomic_DNA"/>
</dbReference>
<sequence>MMQKVLIATFMCLFLIELSYSMAISTENQKFLDIVSAFYSMTTAKLHCVIQCMQGNVDQRLSLTDVIANYSQFFQCFNLC</sequence>
<evidence type="ECO:0000256" key="1">
    <source>
        <dbReference type="SAM" id="SignalP"/>
    </source>
</evidence>
<gene>
    <name evidence="2" type="ORF">OXX778_LOCUS17618</name>
</gene>
<evidence type="ECO:0000313" key="3">
    <source>
        <dbReference type="Proteomes" id="UP000663879"/>
    </source>
</evidence>
<feature type="chain" id="PRO_5033019190" evidence="1">
    <location>
        <begin position="24"/>
        <end position="80"/>
    </location>
</feature>
<keyword evidence="1" id="KW-0732">Signal</keyword>
<dbReference type="Proteomes" id="UP000663879">
    <property type="component" value="Unassembled WGS sequence"/>
</dbReference>
<keyword evidence="3" id="KW-1185">Reference proteome</keyword>
<organism evidence="2 3">
    <name type="scientific">Brachionus calyciflorus</name>
    <dbReference type="NCBI Taxonomy" id="104777"/>
    <lineage>
        <taxon>Eukaryota</taxon>
        <taxon>Metazoa</taxon>
        <taxon>Spiralia</taxon>
        <taxon>Gnathifera</taxon>
        <taxon>Rotifera</taxon>
        <taxon>Eurotatoria</taxon>
        <taxon>Monogononta</taxon>
        <taxon>Pseudotrocha</taxon>
        <taxon>Ploima</taxon>
        <taxon>Brachionidae</taxon>
        <taxon>Brachionus</taxon>
    </lineage>
</organism>
<dbReference type="AlphaFoldDB" id="A0A814IT97"/>
<proteinExistence type="predicted"/>
<reference evidence="2" key="1">
    <citation type="submission" date="2021-02" db="EMBL/GenBank/DDBJ databases">
        <authorList>
            <person name="Nowell W R."/>
        </authorList>
    </citation>
    <scope>NUCLEOTIDE SEQUENCE</scope>
    <source>
        <strain evidence="2">Ploen Becks lab</strain>
    </source>
</reference>
<feature type="signal peptide" evidence="1">
    <location>
        <begin position="1"/>
        <end position="23"/>
    </location>
</feature>
<protein>
    <submittedName>
        <fullName evidence="2">Uncharacterized protein</fullName>
    </submittedName>
</protein>
<name>A0A814IT97_9BILA</name>
<comment type="caution">
    <text evidence="2">The sequence shown here is derived from an EMBL/GenBank/DDBJ whole genome shotgun (WGS) entry which is preliminary data.</text>
</comment>
<dbReference type="OrthoDB" id="10568223at2759"/>
<accession>A0A814IT97</accession>